<dbReference type="Proteomes" id="UP000323392">
    <property type="component" value="Unassembled WGS sequence"/>
</dbReference>
<keyword evidence="4" id="KW-1185">Reference proteome</keyword>
<name>A0A150FRI9_CLOPD</name>
<proteinExistence type="predicted"/>
<organism evidence="1 3">
    <name type="scientific">Alkalithermobacter thermoalcaliphilus JW-YL-7 = DSM 7308</name>
    <dbReference type="NCBI Taxonomy" id="1121328"/>
    <lineage>
        <taxon>Bacteria</taxon>
        <taxon>Bacillati</taxon>
        <taxon>Bacillota</taxon>
        <taxon>Clostridia</taxon>
        <taxon>Peptostreptococcales</taxon>
        <taxon>Tepidibacteraceae</taxon>
        <taxon>Alkalithermobacter</taxon>
    </lineage>
</organism>
<protein>
    <submittedName>
        <fullName evidence="1">Uncharacterized protein</fullName>
    </submittedName>
</protein>
<dbReference type="EMBL" id="FRBG01000001">
    <property type="protein sequence ID" value="SHK42786.1"/>
    <property type="molecule type" value="Genomic_DNA"/>
</dbReference>
<dbReference type="PATRIC" id="fig|1121328.3.peg.1285"/>
<sequence>MYIGNRYKSFENVRLKNIYTYDKRCISIPGLDIEKDLLKRDEGYKQYIKDLHREQFIEWIKYVSYQIKESEINLDILDYEQTISKEYIFRKIDKLDKDVDEIKYSFYQDLENLKKDYNDLNEKIQILFASQKNKGISSYYKKIKKYIKDLLVRHNN</sequence>
<evidence type="ECO:0000313" key="2">
    <source>
        <dbReference type="EMBL" id="SHK42786.1"/>
    </source>
</evidence>
<evidence type="ECO:0000313" key="3">
    <source>
        <dbReference type="Proteomes" id="UP000092605"/>
    </source>
</evidence>
<dbReference type="Proteomes" id="UP000092605">
    <property type="component" value="Unassembled WGS sequence"/>
</dbReference>
<gene>
    <name evidence="1" type="ORF">JWYL7_1277</name>
    <name evidence="2" type="ORF">SAMN05661008_00245</name>
</gene>
<dbReference type="RefSeq" id="WP_153011569.1">
    <property type="nucleotide sequence ID" value="NZ_LSFY01000001.1"/>
</dbReference>
<dbReference type="STRING" id="1121328.JWYL7_1277"/>
<reference evidence="2 4" key="2">
    <citation type="submission" date="2016-11" db="EMBL/GenBank/DDBJ databases">
        <authorList>
            <person name="Varghese N."/>
            <person name="Submissions S."/>
        </authorList>
    </citation>
    <scope>NUCLEOTIDE SEQUENCE [LARGE SCALE GENOMIC DNA]</scope>
    <source>
        <strain evidence="2 4">DSM 7308</strain>
    </source>
</reference>
<dbReference type="AlphaFoldDB" id="A0A150FRI9"/>
<reference evidence="1 3" key="1">
    <citation type="submission" date="2016-02" db="EMBL/GenBank/DDBJ databases">
        <title>Draft genome sequence for Clostridium paradoxum JW-YL-7.</title>
        <authorList>
            <person name="Utturkar S.M."/>
            <person name="Lancaster A."/>
            <person name="Poole F.L."/>
            <person name="Adams M.W."/>
            <person name="Brown S.D."/>
        </authorList>
    </citation>
    <scope>NUCLEOTIDE SEQUENCE [LARGE SCALE GENOMIC DNA]</scope>
    <source>
        <strain evidence="1 3">JW-YL-7</strain>
    </source>
</reference>
<dbReference type="EMBL" id="LSFY01000001">
    <property type="protein sequence ID" value="KXZ40202.1"/>
    <property type="molecule type" value="Genomic_DNA"/>
</dbReference>
<comment type="caution">
    <text evidence="1">The sequence shown here is derived from an EMBL/GenBank/DDBJ whole genome shotgun (WGS) entry which is preliminary data.</text>
</comment>
<evidence type="ECO:0000313" key="1">
    <source>
        <dbReference type="EMBL" id="KXZ40202.1"/>
    </source>
</evidence>
<accession>A0A150FRI9</accession>
<evidence type="ECO:0000313" key="4">
    <source>
        <dbReference type="Proteomes" id="UP000323392"/>
    </source>
</evidence>